<evidence type="ECO:0000256" key="1">
    <source>
        <dbReference type="ARBA" id="ARBA00022475"/>
    </source>
</evidence>
<sequence>MSKLHLPTINSANLERINPLLLPLPWLVVIVLVILFATLRYSSKENLINQPQADVKIFPHSYITNVEMRQYDGEGNIHYQMTTPLIRRFQVKENPSDKDYSLFETPVFMVVNNPQKPGWFITAQEGRLDNNDTWFSLTQEVVARQTSEKQGETTITTSDLRLNIQDQFAQTGKAVTMRAAKSQITAVGMRADMKRERIELLSNVKGTYEP</sequence>
<keyword evidence="2" id="KW-0997">Cell inner membrane</keyword>
<keyword evidence="1" id="KW-1003">Cell membrane</keyword>
<dbReference type="InterPro" id="IPR026265">
    <property type="entry name" value="LptC"/>
</dbReference>
<gene>
    <name evidence="7" type="primary">lptC</name>
    <name evidence="7" type="ORF">GCM10011613_04550</name>
</gene>
<dbReference type="EMBL" id="BMYZ01000001">
    <property type="protein sequence ID" value="GGY63914.1"/>
    <property type="molecule type" value="Genomic_DNA"/>
</dbReference>
<evidence type="ECO:0000256" key="6">
    <source>
        <dbReference type="SAM" id="Phobius"/>
    </source>
</evidence>
<evidence type="ECO:0000256" key="5">
    <source>
        <dbReference type="ARBA" id="ARBA00023136"/>
    </source>
</evidence>
<dbReference type="NCBIfam" id="TIGR04409">
    <property type="entry name" value="LptC_YrbK"/>
    <property type="match status" value="1"/>
</dbReference>
<dbReference type="InterPro" id="IPR010664">
    <property type="entry name" value="LipoPS_assembly_LptC-rel"/>
</dbReference>
<dbReference type="PANTHER" id="PTHR37481">
    <property type="entry name" value="LIPOPOLYSACCHARIDE EXPORT SYSTEM PROTEIN LPTC"/>
    <property type="match status" value="1"/>
</dbReference>
<evidence type="ECO:0000256" key="3">
    <source>
        <dbReference type="ARBA" id="ARBA00022692"/>
    </source>
</evidence>
<dbReference type="Gene3D" id="2.60.450.10">
    <property type="entry name" value="Lipopolysaccharide (LPS) transport protein A like domain"/>
    <property type="match status" value="1"/>
</dbReference>
<keyword evidence="5 6" id="KW-0472">Membrane</keyword>
<accession>A0ABQ3ATA7</accession>
<dbReference type="InterPro" id="IPR052363">
    <property type="entry name" value="LPS_export_LptC"/>
</dbReference>
<dbReference type="Proteomes" id="UP000619761">
    <property type="component" value="Unassembled WGS sequence"/>
</dbReference>
<evidence type="ECO:0000313" key="7">
    <source>
        <dbReference type="EMBL" id="GGY63914.1"/>
    </source>
</evidence>
<protein>
    <submittedName>
        <fullName evidence="7">Lipopolysaccharide export system protein LptC</fullName>
    </submittedName>
</protein>
<feature type="transmembrane region" description="Helical" evidence="6">
    <location>
        <begin position="20"/>
        <end position="39"/>
    </location>
</feature>
<dbReference type="RefSeq" id="WP_189415701.1">
    <property type="nucleotide sequence ID" value="NZ_BMYZ01000001.1"/>
</dbReference>
<evidence type="ECO:0000256" key="2">
    <source>
        <dbReference type="ARBA" id="ARBA00022519"/>
    </source>
</evidence>
<organism evidence="7 8">
    <name type="scientific">Cellvibrio zantedeschiae</name>
    <dbReference type="NCBI Taxonomy" id="1237077"/>
    <lineage>
        <taxon>Bacteria</taxon>
        <taxon>Pseudomonadati</taxon>
        <taxon>Pseudomonadota</taxon>
        <taxon>Gammaproteobacteria</taxon>
        <taxon>Cellvibrionales</taxon>
        <taxon>Cellvibrionaceae</taxon>
        <taxon>Cellvibrio</taxon>
    </lineage>
</organism>
<keyword evidence="4 6" id="KW-1133">Transmembrane helix</keyword>
<dbReference type="Pfam" id="PF06835">
    <property type="entry name" value="LptC"/>
    <property type="match status" value="1"/>
</dbReference>
<name>A0ABQ3ATA7_9GAMM</name>
<keyword evidence="3 6" id="KW-0812">Transmembrane</keyword>
<evidence type="ECO:0000313" key="8">
    <source>
        <dbReference type="Proteomes" id="UP000619761"/>
    </source>
</evidence>
<dbReference type="PANTHER" id="PTHR37481:SF1">
    <property type="entry name" value="LIPOPOLYSACCHARIDE EXPORT SYSTEM PROTEIN LPTC"/>
    <property type="match status" value="1"/>
</dbReference>
<comment type="caution">
    <text evidence="7">The sequence shown here is derived from an EMBL/GenBank/DDBJ whole genome shotgun (WGS) entry which is preliminary data.</text>
</comment>
<reference evidence="8" key="1">
    <citation type="journal article" date="2019" name="Int. J. Syst. Evol. Microbiol.">
        <title>The Global Catalogue of Microorganisms (GCM) 10K type strain sequencing project: providing services to taxonomists for standard genome sequencing and annotation.</title>
        <authorList>
            <consortium name="The Broad Institute Genomics Platform"/>
            <consortium name="The Broad Institute Genome Sequencing Center for Infectious Disease"/>
            <person name="Wu L."/>
            <person name="Ma J."/>
        </authorList>
    </citation>
    <scope>NUCLEOTIDE SEQUENCE [LARGE SCALE GENOMIC DNA]</scope>
    <source>
        <strain evidence="8">KCTC 32239</strain>
    </source>
</reference>
<keyword evidence="8" id="KW-1185">Reference proteome</keyword>
<evidence type="ECO:0000256" key="4">
    <source>
        <dbReference type="ARBA" id="ARBA00022989"/>
    </source>
</evidence>
<proteinExistence type="predicted"/>